<feature type="compositionally biased region" description="Polar residues" evidence="1">
    <location>
        <begin position="33"/>
        <end position="42"/>
    </location>
</feature>
<proteinExistence type="predicted"/>
<keyword evidence="3" id="KW-1185">Reference proteome</keyword>
<organism evidence="2 3">
    <name type="scientific">Austropuccinia psidii MF-1</name>
    <dbReference type="NCBI Taxonomy" id="1389203"/>
    <lineage>
        <taxon>Eukaryota</taxon>
        <taxon>Fungi</taxon>
        <taxon>Dikarya</taxon>
        <taxon>Basidiomycota</taxon>
        <taxon>Pucciniomycotina</taxon>
        <taxon>Pucciniomycetes</taxon>
        <taxon>Pucciniales</taxon>
        <taxon>Sphaerophragmiaceae</taxon>
        <taxon>Austropuccinia</taxon>
    </lineage>
</organism>
<evidence type="ECO:0000256" key="1">
    <source>
        <dbReference type="SAM" id="MobiDB-lite"/>
    </source>
</evidence>
<evidence type="ECO:0000313" key="2">
    <source>
        <dbReference type="EMBL" id="MBW0468558.1"/>
    </source>
</evidence>
<reference evidence="2" key="1">
    <citation type="submission" date="2021-03" db="EMBL/GenBank/DDBJ databases">
        <title>Draft genome sequence of rust myrtle Austropuccinia psidii MF-1, a brazilian biotype.</title>
        <authorList>
            <person name="Quecine M.C."/>
            <person name="Pachon D.M.R."/>
            <person name="Bonatelli M.L."/>
            <person name="Correr F.H."/>
            <person name="Franceschini L.M."/>
            <person name="Leite T.F."/>
            <person name="Margarido G.R.A."/>
            <person name="Almeida C.A."/>
            <person name="Ferrarezi J.A."/>
            <person name="Labate C.A."/>
        </authorList>
    </citation>
    <scope>NUCLEOTIDE SEQUENCE</scope>
    <source>
        <strain evidence="2">MF-1</strain>
    </source>
</reference>
<accession>A0A9Q3BNS9</accession>
<evidence type="ECO:0000313" key="3">
    <source>
        <dbReference type="Proteomes" id="UP000765509"/>
    </source>
</evidence>
<dbReference type="AlphaFoldDB" id="A0A9Q3BNS9"/>
<sequence length="113" mass="13018">MEGEQLSRRGDIDLELDTRCHERKKEKKPPVNGPNSSRPPQDSSFKKSHHKKNKKGKNFQVSKDKPHASLLNKDKILIGSQKERSIKEGLCTYCGGRYTIKKCFQRPQNRPES</sequence>
<dbReference type="Proteomes" id="UP000765509">
    <property type="component" value="Unassembled WGS sequence"/>
</dbReference>
<name>A0A9Q3BNS9_9BASI</name>
<feature type="compositionally biased region" description="Basic and acidic residues" evidence="1">
    <location>
        <begin position="1"/>
        <end position="20"/>
    </location>
</feature>
<feature type="region of interest" description="Disordered" evidence="1">
    <location>
        <begin position="1"/>
        <end position="68"/>
    </location>
</feature>
<feature type="compositionally biased region" description="Basic residues" evidence="1">
    <location>
        <begin position="46"/>
        <end position="57"/>
    </location>
</feature>
<dbReference type="EMBL" id="AVOT02001899">
    <property type="protein sequence ID" value="MBW0468558.1"/>
    <property type="molecule type" value="Genomic_DNA"/>
</dbReference>
<protein>
    <submittedName>
        <fullName evidence="2">Uncharacterized protein</fullName>
    </submittedName>
</protein>
<comment type="caution">
    <text evidence="2">The sequence shown here is derived from an EMBL/GenBank/DDBJ whole genome shotgun (WGS) entry which is preliminary data.</text>
</comment>
<dbReference type="OrthoDB" id="8942758at2759"/>
<gene>
    <name evidence="2" type="ORF">O181_008273</name>
</gene>